<evidence type="ECO:0000256" key="4">
    <source>
        <dbReference type="ARBA" id="ARBA00023242"/>
    </source>
</evidence>
<organism evidence="6 7">
    <name type="scientific">Penicillium cataractarum</name>
    <dbReference type="NCBI Taxonomy" id="2100454"/>
    <lineage>
        <taxon>Eukaryota</taxon>
        <taxon>Fungi</taxon>
        <taxon>Dikarya</taxon>
        <taxon>Ascomycota</taxon>
        <taxon>Pezizomycotina</taxon>
        <taxon>Eurotiomycetes</taxon>
        <taxon>Eurotiomycetidae</taxon>
        <taxon>Eurotiales</taxon>
        <taxon>Aspergillaceae</taxon>
        <taxon>Penicillium</taxon>
    </lineage>
</organism>
<dbReference type="AlphaFoldDB" id="A0A9W9RPK7"/>
<evidence type="ECO:0000256" key="1">
    <source>
        <dbReference type="ARBA" id="ARBA00023015"/>
    </source>
</evidence>
<gene>
    <name evidence="6" type="ORF">N7496_009660</name>
</gene>
<dbReference type="RefSeq" id="XP_056551573.1">
    <property type="nucleotide sequence ID" value="XM_056702573.1"/>
</dbReference>
<dbReference type="CDD" id="cd00067">
    <property type="entry name" value="GAL4"/>
    <property type="match status" value="1"/>
</dbReference>
<dbReference type="Gene3D" id="4.10.240.10">
    <property type="entry name" value="Zn(2)-C6 fungal-type DNA-binding domain"/>
    <property type="match status" value="1"/>
</dbReference>
<proteinExistence type="predicted"/>
<dbReference type="InterPro" id="IPR001138">
    <property type="entry name" value="Zn2Cys6_DnaBD"/>
</dbReference>
<dbReference type="InterPro" id="IPR021858">
    <property type="entry name" value="Fun_TF"/>
</dbReference>
<evidence type="ECO:0000313" key="6">
    <source>
        <dbReference type="EMBL" id="KAJ5363947.1"/>
    </source>
</evidence>
<comment type="caution">
    <text evidence="6">The sequence shown here is derived from an EMBL/GenBank/DDBJ whole genome shotgun (WGS) entry which is preliminary data.</text>
</comment>
<evidence type="ECO:0000256" key="3">
    <source>
        <dbReference type="ARBA" id="ARBA00023163"/>
    </source>
</evidence>
<keyword evidence="1" id="KW-0805">Transcription regulation</keyword>
<reference evidence="6" key="2">
    <citation type="journal article" date="2023" name="IMA Fungus">
        <title>Comparative genomic study of the Penicillium genus elucidates a diverse pangenome and 15 lateral gene transfer events.</title>
        <authorList>
            <person name="Petersen C."/>
            <person name="Sorensen T."/>
            <person name="Nielsen M.R."/>
            <person name="Sondergaard T.E."/>
            <person name="Sorensen J.L."/>
            <person name="Fitzpatrick D.A."/>
            <person name="Frisvad J.C."/>
            <person name="Nielsen K.L."/>
        </authorList>
    </citation>
    <scope>NUCLEOTIDE SEQUENCE</scope>
    <source>
        <strain evidence="6">IBT 29864</strain>
    </source>
</reference>
<evidence type="ECO:0000256" key="2">
    <source>
        <dbReference type="ARBA" id="ARBA00023125"/>
    </source>
</evidence>
<dbReference type="SUPFAM" id="SSF57701">
    <property type="entry name" value="Zn2/Cys6 DNA-binding domain"/>
    <property type="match status" value="1"/>
</dbReference>
<accession>A0A9W9RPK7</accession>
<feature type="domain" description="Zn(2)-C6 fungal-type" evidence="5">
    <location>
        <begin position="10"/>
        <end position="42"/>
    </location>
</feature>
<dbReference type="InterPro" id="IPR036864">
    <property type="entry name" value="Zn2-C6_fun-type_DNA-bd_sf"/>
</dbReference>
<dbReference type="GO" id="GO:0003677">
    <property type="term" value="F:DNA binding"/>
    <property type="evidence" value="ECO:0007669"/>
    <property type="project" value="UniProtKB-KW"/>
</dbReference>
<protein>
    <recommendedName>
        <fullName evidence="5">Zn(2)-C6 fungal-type domain-containing protein</fullName>
    </recommendedName>
</protein>
<dbReference type="GO" id="GO:0000981">
    <property type="term" value="F:DNA-binding transcription factor activity, RNA polymerase II-specific"/>
    <property type="evidence" value="ECO:0007669"/>
    <property type="project" value="InterPro"/>
</dbReference>
<reference evidence="6" key="1">
    <citation type="submission" date="2022-11" db="EMBL/GenBank/DDBJ databases">
        <authorList>
            <person name="Petersen C."/>
        </authorList>
    </citation>
    <scope>NUCLEOTIDE SEQUENCE</scope>
    <source>
        <strain evidence="6">IBT 29864</strain>
    </source>
</reference>
<dbReference type="GeneID" id="81441752"/>
<evidence type="ECO:0000313" key="7">
    <source>
        <dbReference type="Proteomes" id="UP001147782"/>
    </source>
</evidence>
<dbReference type="PROSITE" id="PS00463">
    <property type="entry name" value="ZN2_CY6_FUNGAL_1"/>
    <property type="match status" value="1"/>
</dbReference>
<sequence>MPASKPIKRACDQCHSVKEKCRRLSTETSCERCDRLGHKCRTTRNAAKTGRKPQVLREVTYTVPSKTRFVTAHGEISDKDHLKISFLSYNSRLAINSALLSDLDDWERHFLNLMRNITAPSPLAKFLVGTSFHESHHSSFLQNFMQPSQAILRNASVACAAALVGDQYDEYAQNGLEVGHRRAALAVSSLRSLKINTQQDLVTALVLGVALLTFAMHVENGQPFLISHFTLSLIKTQHPDLLGLDPSLMDFLMCLVTAETFDCLLRSHVPTLRVNDRESFVDRYLGLSSSMLSYFYDIAEVSNLLGDGAMAENPELLRRLNEIKLAVEQWQPLQPGDFLQRFTHIEVATMMAQAKILRFTALLIIHRLNYPFGQQNGEALRLSQAIATEFETVIRLTNHSIPCTSLAYLAACFEIMDREARAIAMERSTQIITFSKQTQIRFKATVTSVWEARDTGIPFYWFELSKYVPNTEAK</sequence>
<keyword evidence="3" id="KW-0804">Transcription</keyword>
<dbReference type="Proteomes" id="UP001147782">
    <property type="component" value="Unassembled WGS sequence"/>
</dbReference>
<dbReference type="GO" id="GO:0008270">
    <property type="term" value="F:zinc ion binding"/>
    <property type="evidence" value="ECO:0007669"/>
    <property type="project" value="InterPro"/>
</dbReference>
<keyword evidence="4" id="KW-0539">Nucleus</keyword>
<dbReference type="PROSITE" id="PS50048">
    <property type="entry name" value="ZN2_CY6_FUNGAL_2"/>
    <property type="match status" value="1"/>
</dbReference>
<dbReference type="OrthoDB" id="4137815at2759"/>
<evidence type="ECO:0000259" key="5">
    <source>
        <dbReference type="PROSITE" id="PS50048"/>
    </source>
</evidence>
<keyword evidence="2" id="KW-0238">DNA-binding</keyword>
<dbReference type="Pfam" id="PF11951">
    <property type="entry name" value="Fungal_trans_2"/>
    <property type="match status" value="1"/>
</dbReference>
<name>A0A9W9RPK7_9EURO</name>
<dbReference type="EMBL" id="JAPZBS010000008">
    <property type="protein sequence ID" value="KAJ5363947.1"/>
    <property type="molecule type" value="Genomic_DNA"/>
</dbReference>
<keyword evidence="7" id="KW-1185">Reference proteome</keyword>